<dbReference type="Proteomes" id="UP000186601">
    <property type="component" value="Unassembled WGS sequence"/>
</dbReference>
<dbReference type="AlphaFoldDB" id="A0A2R6QIN9"/>
<name>A0A2R6QIN9_9APHY</name>
<proteinExistence type="predicted"/>
<gene>
    <name evidence="1" type="ORF">PHLCEN_2v3477</name>
</gene>
<sequence length="155" mass="17769">MISVLWEPPSRHIRISALKGFDGFATYLRRFLQAHLPTRRNTWVPDQRRRFFIRFRWQNDAFGGETDRPGVTVSDPTGWIIIIIIGKVGAEVKNGRRKQTVEHRPTSFFVFRDGGFIPLVMYIFAAKEKGEAVFKSGSWVEGIGRVPGYNVEDNG</sequence>
<protein>
    <submittedName>
        <fullName evidence="1">Uncharacterized protein</fullName>
    </submittedName>
</protein>
<keyword evidence="2" id="KW-1185">Reference proteome</keyword>
<comment type="caution">
    <text evidence="1">The sequence shown here is derived from an EMBL/GenBank/DDBJ whole genome shotgun (WGS) entry which is preliminary data.</text>
</comment>
<organism evidence="1 2">
    <name type="scientific">Hermanssonia centrifuga</name>
    <dbReference type="NCBI Taxonomy" id="98765"/>
    <lineage>
        <taxon>Eukaryota</taxon>
        <taxon>Fungi</taxon>
        <taxon>Dikarya</taxon>
        <taxon>Basidiomycota</taxon>
        <taxon>Agaricomycotina</taxon>
        <taxon>Agaricomycetes</taxon>
        <taxon>Polyporales</taxon>
        <taxon>Meruliaceae</taxon>
        <taxon>Hermanssonia</taxon>
    </lineage>
</organism>
<dbReference type="EMBL" id="MLYV02000341">
    <property type="protein sequence ID" value="PSS08862.1"/>
    <property type="molecule type" value="Genomic_DNA"/>
</dbReference>
<reference evidence="1 2" key="1">
    <citation type="submission" date="2018-02" db="EMBL/GenBank/DDBJ databases">
        <title>Genome sequence of the basidiomycete white-rot fungus Phlebia centrifuga.</title>
        <authorList>
            <person name="Granchi Z."/>
            <person name="Peng M."/>
            <person name="de Vries R.P."/>
            <person name="Hilden K."/>
            <person name="Makela M.R."/>
            <person name="Grigoriev I."/>
            <person name="Riley R."/>
        </authorList>
    </citation>
    <scope>NUCLEOTIDE SEQUENCE [LARGE SCALE GENOMIC DNA]</scope>
    <source>
        <strain evidence="1 2">FBCC195</strain>
    </source>
</reference>
<evidence type="ECO:0000313" key="2">
    <source>
        <dbReference type="Proteomes" id="UP000186601"/>
    </source>
</evidence>
<accession>A0A2R6QIN9</accession>
<evidence type="ECO:0000313" key="1">
    <source>
        <dbReference type="EMBL" id="PSS08862.1"/>
    </source>
</evidence>